<evidence type="ECO:0000313" key="2">
    <source>
        <dbReference type="EMBL" id="VIP01908.1"/>
    </source>
</evidence>
<keyword evidence="1" id="KW-1133">Transmembrane helix</keyword>
<keyword evidence="1" id="KW-0812">Transmembrane</keyword>
<reference evidence="2" key="1">
    <citation type="submission" date="2019-04" db="EMBL/GenBank/DDBJ databases">
        <authorList>
            <consortium name="Science for Life Laboratories"/>
        </authorList>
    </citation>
    <scope>NUCLEOTIDE SEQUENCE</scope>
    <source>
        <strain evidence="2">MBLW1</strain>
    </source>
</reference>
<sequence length="132" mass="14868">MTRTSFLRRLVAVVFVTGTILGILTALWYVDSEDDRYVDSVLHQLTLLSPGDSYNTVTSTLSLGPGTEMNVTDIPTIQWFNSTRHRDGSRQVVPVVEGNKIFMWEVIGIEIYISFDAHDKMLDKQVLDSTSL</sequence>
<protein>
    <submittedName>
        <fullName evidence="2">Uncharacterized protein</fullName>
    </submittedName>
</protein>
<dbReference type="EMBL" id="LR586016">
    <property type="protein sequence ID" value="VIP01908.1"/>
    <property type="molecule type" value="Genomic_DNA"/>
</dbReference>
<dbReference type="KEGG" id="tim:GMBLW1_20520"/>
<accession>A0A6C2YK05</accession>
<dbReference type="EMBL" id="LR593887">
    <property type="protein sequence ID" value="VTR99812.1"/>
    <property type="molecule type" value="Genomic_DNA"/>
</dbReference>
<dbReference type="AlphaFoldDB" id="A0A6C2YK05"/>
<gene>
    <name evidence="2" type="ORF">GMBLW1_20520</name>
</gene>
<name>A0A6C2YK05_9BACT</name>
<feature type="transmembrane region" description="Helical" evidence="1">
    <location>
        <begin position="12"/>
        <end position="30"/>
    </location>
</feature>
<evidence type="ECO:0000256" key="1">
    <source>
        <dbReference type="SAM" id="Phobius"/>
    </source>
</evidence>
<evidence type="ECO:0000313" key="3">
    <source>
        <dbReference type="Proteomes" id="UP000464378"/>
    </source>
</evidence>
<dbReference type="Proteomes" id="UP000464378">
    <property type="component" value="Chromosome"/>
</dbReference>
<dbReference type="InParanoid" id="A0A6C2YK05"/>
<proteinExistence type="predicted"/>
<keyword evidence="1" id="KW-0472">Membrane</keyword>
<keyword evidence="3" id="KW-1185">Reference proteome</keyword>
<organism evidence="2">
    <name type="scientific">Tuwongella immobilis</name>
    <dbReference type="NCBI Taxonomy" id="692036"/>
    <lineage>
        <taxon>Bacteria</taxon>
        <taxon>Pseudomonadati</taxon>
        <taxon>Planctomycetota</taxon>
        <taxon>Planctomycetia</taxon>
        <taxon>Gemmatales</taxon>
        <taxon>Gemmataceae</taxon>
        <taxon>Tuwongella</taxon>
    </lineage>
</organism>